<keyword evidence="6" id="KW-0812">Transmembrane</keyword>
<keyword evidence="8" id="KW-1133">Transmembrane helix</keyword>
<comment type="similarity">
    <text evidence="2">Belongs to the TonB family.</text>
</comment>
<dbReference type="Pfam" id="PF03544">
    <property type="entry name" value="TonB_C"/>
    <property type="match status" value="1"/>
</dbReference>
<evidence type="ECO:0000256" key="3">
    <source>
        <dbReference type="ARBA" id="ARBA00022448"/>
    </source>
</evidence>
<evidence type="ECO:0000256" key="6">
    <source>
        <dbReference type="ARBA" id="ARBA00022692"/>
    </source>
</evidence>
<feature type="domain" description="TonB C-terminal" evidence="12">
    <location>
        <begin position="69"/>
        <end position="159"/>
    </location>
</feature>
<keyword evidence="3" id="KW-0813">Transport</keyword>
<feature type="signal peptide" evidence="11">
    <location>
        <begin position="1"/>
        <end position="21"/>
    </location>
</feature>
<evidence type="ECO:0000256" key="11">
    <source>
        <dbReference type="SAM" id="SignalP"/>
    </source>
</evidence>
<dbReference type="AlphaFoldDB" id="A0A4Q5LB36"/>
<dbReference type="Gene3D" id="3.30.1150.10">
    <property type="match status" value="1"/>
</dbReference>
<organism evidence="13 14">
    <name type="scientific">Hymenobacter persicinus</name>
    <dbReference type="NCBI Taxonomy" id="2025506"/>
    <lineage>
        <taxon>Bacteria</taxon>
        <taxon>Pseudomonadati</taxon>
        <taxon>Bacteroidota</taxon>
        <taxon>Cytophagia</taxon>
        <taxon>Cytophagales</taxon>
        <taxon>Hymenobacteraceae</taxon>
        <taxon>Hymenobacter</taxon>
    </lineage>
</organism>
<sequence length="163" mass="17348">MKKITFVLALGLLAGSAPAFAQKTKVKVKSDGPTPELTTPAPAEAPAPAATPAPGHVGKSIPVAEYYEGGQDAMYEFIEKELKYPIMARRNRIQGTCIVSFTLNTDGTMSGIKLVKNVGGGCGEEALRLTRLLKFNKPSYAVLTSLPIVFKLPTPTKEATPTE</sequence>
<dbReference type="SUPFAM" id="SSF74653">
    <property type="entry name" value="TolA/TonB C-terminal domain"/>
    <property type="match status" value="1"/>
</dbReference>
<dbReference type="GO" id="GO:0031992">
    <property type="term" value="F:energy transducer activity"/>
    <property type="evidence" value="ECO:0007669"/>
    <property type="project" value="TreeGrafter"/>
</dbReference>
<evidence type="ECO:0000313" key="13">
    <source>
        <dbReference type="EMBL" id="RYU79016.1"/>
    </source>
</evidence>
<proteinExistence type="inferred from homology"/>
<feature type="chain" id="PRO_5020648029" evidence="11">
    <location>
        <begin position="22"/>
        <end position="163"/>
    </location>
</feature>
<evidence type="ECO:0000256" key="9">
    <source>
        <dbReference type="ARBA" id="ARBA00023136"/>
    </source>
</evidence>
<dbReference type="GO" id="GO:0055085">
    <property type="term" value="P:transmembrane transport"/>
    <property type="evidence" value="ECO:0007669"/>
    <property type="project" value="InterPro"/>
</dbReference>
<dbReference type="Proteomes" id="UP000294155">
    <property type="component" value="Unassembled WGS sequence"/>
</dbReference>
<comment type="subcellular location">
    <subcellularLocation>
        <location evidence="1">Cell inner membrane</location>
        <topology evidence="1">Single-pass membrane protein</topology>
        <orientation evidence="1">Periplasmic side</orientation>
    </subcellularLocation>
</comment>
<dbReference type="InterPro" id="IPR051045">
    <property type="entry name" value="TonB-dependent_transducer"/>
</dbReference>
<evidence type="ECO:0000256" key="4">
    <source>
        <dbReference type="ARBA" id="ARBA00022475"/>
    </source>
</evidence>
<dbReference type="PROSITE" id="PS52015">
    <property type="entry name" value="TONB_CTD"/>
    <property type="match status" value="1"/>
</dbReference>
<keyword evidence="4" id="KW-1003">Cell membrane</keyword>
<evidence type="ECO:0000256" key="1">
    <source>
        <dbReference type="ARBA" id="ARBA00004383"/>
    </source>
</evidence>
<dbReference type="EMBL" id="SEWE01000022">
    <property type="protein sequence ID" value="RYU79016.1"/>
    <property type="molecule type" value="Genomic_DNA"/>
</dbReference>
<feature type="compositionally biased region" description="Low complexity" evidence="10">
    <location>
        <begin position="33"/>
        <end position="42"/>
    </location>
</feature>
<evidence type="ECO:0000313" key="14">
    <source>
        <dbReference type="Proteomes" id="UP000294155"/>
    </source>
</evidence>
<dbReference type="OrthoDB" id="1100720at2"/>
<name>A0A4Q5LB36_9BACT</name>
<accession>A0A4Q5LB36</accession>
<feature type="region of interest" description="Disordered" evidence="10">
    <location>
        <begin position="27"/>
        <end position="56"/>
    </location>
</feature>
<dbReference type="InterPro" id="IPR006260">
    <property type="entry name" value="TonB/TolA_C"/>
</dbReference>
<dbReference type="PANTHER" id="PTHR33446:SF2">
    <property type="entry name" value="PROTEIN TONB"/>
    <property type="match status" value="1"/>
</dbReference>
<keyword evidence="11" id="KW-0732">Signal</keyword>
<dbReference type="InterPro" id="IPR037682">
    <property type="entry name" value="TonB_C"/>
</dbReference>
<dbReference type="RefSeq" id="WP_129921331.1">
    <property type="nucleotide sequence ID" value="NZ_SEWE01000022.1"/>
</dbReference>
<protein>
    <submittedName>
        <fullName evidence="13">Energy transducer TonB</fullName>
    </submittedName>
</protein>
<evidence type="ECO:0000256" key="7">
    <source>
        <dbReference type="ARBA" id="ARBA00022927"/>
    </source>
</evidence>
<keyword evidence="14" id="KW-1185">Reference proteome</keyword>
<evidence type="ECO:0000256" key="2">
    <source>
        <dbReference type="ARBA" id="ARBA00006555"/>
    </source>
</evidence>
<evidence type="ECO:0000256" key="5">
    <source>
        <dbReference type="ARBA" id="ARBA00022519"/>
    </source>
</evidence>
<dbReference type="GO" id="GO:0015031">
    <property type="term" value="P:protein transport"/>
    <property type="evidence" value="ECO:0007669"/>
    <property type="project" value="UniProtKB-KW"/>
</dbReference>
<evidence type="ECO:0000259" key="12">
    <source>
        <dbReference type="PROSITE" id="PS52015"/>
    </source>
</evidence>
<dbReference type="GO" id="GO:0098797">
    <property type="term" value="C:plasma membrane protein complex"/>
    <property type="evidence" value="ECO:0007669"/>
    <property type="project" value="TreeGrafter"/>
</dbReference>
<comment type="caution">
    <text evidence="13">The sequence shown here is derived from an EMBL/GenBank/DDBJ whole genome shotgun (WGS) entry which is preliminary data.</text>
</comment>
<keyword evidence="7" id="KW-0653">Protein transport</keyword>
<dbReference type="PANTHER" id="PTHR33446">
    <property type="entry name" value="PROTEIN TONB-RELATED"/>
    <property type="match status" value="1"/>
</dbReference>
<keyword evidence="9" id="KW-0472">Membrane</keyword>
<keyword evidence="5" id="KW-0997">Cell inner membrane</keyword>
<gene>
    <name evidence="13" type="ORF">EWM57_11680</name>
</gene>
<evidence type="ECO:0000256" key="8">
    <source>
        <dbReference type="ARBA" id="ARBA00022989"/>
    </source>
</evidence>
<evidence type="ECO:0000256" key="10">
    <source>
        <dbReference type="SAM" id="MobiDB-lite"/>
    </source>
</evidence>
<reference evidence="13 14" key="1">
    <citation type="submission" date="2019-02" db="EMBL/GenBank/DDBJ databases">
        <title>Bacterial novel species isolated from soil.</title>
        <authorList>
            <person name="Jung H.-Y."/>
        </authorList>
    </citation>
    <scope>NUCLEOTIDE SEQUENCE [LARGE SCALE GENOMIC DNA]</scope>
    <source>
        <strain evidence="13 14">1-3-3-3</strain>
    </source>
</reference>
<dbReference type="NCBIfam" id="TIGR01352">
    <property type="entry name" value="tonB_Cterm"/>
    <property type="match status" value="1"/>
</dbReference>